<dbReference type="Proteomes" id="UP000241546">
    <property type="component" value="Unassembled WGS sequence"/>
</dbReference>
<gene>
    <name evidence="2" type="ORF">BBK36DRAFT_1204094</name>
</gene>
<proteinExistence type="predicted"/>
<dbReference type="Pfam" id="PF20183">
    <property type="entry name" value="DUF6546"/>
    <property type="match status" value="1"/>
</dbReference>
<accession>A0A2T4B6W0</accession>
<feature type="domain" description="DUF6546" evidence="1">
    <location>
        <begin position="182"/>
        <end position="373"/>
    </location>
</feature>
<evidence type="ECO:0000259" key="1">
    <source>
        <dbReference type="Pfam" id="PF20183"/>
    </source>
</evidence>
<reference evidence="3" key="1">
    <citation type="submission" date="2016-07" db="EMBL/GenBank/DDBJ databases">
        <title>Multiple horizontal gene transfer events from other fungi enriched the ability of initially mycotrophic Trichoderma (Ascomycota) to feed on dead plant biomass.</title>
        <authorList>
            <consortium name="DOE Joint Genome Institute"/>
            <person name="Atanasova L."/>
            <person name="Chenthamara K."/>
            <person name="Zhang J."/>
            <person name="Grujic M."/>
            <person name="Henrissat B."/>
            <person name="Kuo A."/>
            <person name="Aerts A."/>
            <person name="Salamov A."/>
            <person name="Lipzen A."/>
            <person name="Labutti K."/>
            <person name="Barry K."/>
            <person name="Miao Y."/>
            <person name="Rahimi M.J."/>
            <person name="Shen Q."/>
            <person name="Grigoriev I.V."/>
            <person name="Kubicek C.P."/>
            <person name="Druzhinina I.S."/>
        </authorList>
    </citation>
    <scope>NUCLEOTIDE SEQUENCE [LARGE SCALE GENOMIC DNA]</scope>
    <source>
        <strain evidence="3">TUCIM 6016</strain>
    </source>
</reference>
<dbReference type="OrthoDB" id="3728558at2759"/>
<keyword evidence="3" id="KW-1185">Reference proteome</keyword>
<evidence type="ECO:0000313" key="2">
    <source>
        <dbReference type="EMBL" id="PTB65064.1"/>
    </source>
</evidence>
<dbReference type="GeneID" id="36605414"/>
<dbReference type="EMBL" id="KZ680215">
    <property type="protein sequence ID" value="PTB65064.1"/>
    <property type="molecule type" value="Genomic_DNA"/>
</dbReference>
<evidence type="ECO:0000313" key="3">
    <source>
        <dbReference type="Proteomes" id="UP000241546"/>
    </source>
</evidence>
<dbReference type="InterPro" id="IPR046676">
    <property type="entry name" value="DUF6546"/>
</dbReference>
<dbReference type="RefSeq" id="XP_024748384.1">
    <property type="nucleotide sequence ID" value="XM_024897296.1"/>
</dbReference>
<dbReference type="AlphaFoldDB" id="A0A2T4B6W0"/>
<name>A0A2T4B6W0_9HYPO</name>
<sequence>MVNPSPARPEGFKWASLPAEIRTIILQTIARQKHPGWAALASVCTEWQGVLEHANFQKLKLRVSCLDDFDRVASPQRRRIIRHICLDIKLPRDGVWKLFAILSAWEPAGDLALELNVNVPLDSWRAEARCHDLTHGWLHGRQVAGPPRPAIMKLFQPIFLWFQEPLPRVQAVTCFLMLRTALPGTLKRLTVFEDSYGFYNRFPRRSSHGSWSSPYPEDLRLSARFAFRSRDLQHLSISFTVNAEEFLRQCRPSWNWPHMQSLALTSDLLRQDETLRQHIYALLREAGILAQKMPELHTFVLWNGARGHALSITWRATWRLSLTEDPLVIKEWELAAARLPFPELHIRQQRIYRDISSHGDAVHRLELPCQVVEPASLWQIRREGYRPAR</sequence>
<protein>
    <recommendedName>
        <fullName evidence="1">DUF6546 domain-containing protein</fullName>
    </recommendedName>
</protein>
<organism evidence="2 3">
    <name type="scientific">Trichoderma citrinoviride</name>
    <dbReference type="NCBI Taxonomy" id="58853"/>
    <lineage>
        <taxon>Eukaryota</taxon>
        <taxon>Fungi</taxon>
        <taxon>Dikarya</taxon>
        <taxon>Ascomycota</taxon>
        <taxon>Pezizomycotina</taxon>
        <taxon>Sordariomycetes</taxon>
        <taxon>Hypocreomycetidae</taxon>
        <taxon>Hypocreales</taxon>
        <taxon>Hypocreaceae</taxon>
        <taxon>Trichoderma</taxon>
    </lineage>
</organism>